<dbReference type="Pfam" id="PF13443">
    <property type="entry name" value="HTH_26"/>
    <property type="match status" value="1"/>
</dbReference>
<keyword evidence="3" id="KW-1185">Reference proteome</keyword>
<sequence>MLRNKKRGSINVPQCSIVLNLEPILAARNIKTPYAYLVQQGINGNSVQKMLNGTSVQLNYDQLTKLCVSLNCTPNDLFATRDLQLPTEHALQSLKVLSKENVLSITDWLAGKTLEEIEELMKGK</sequence>
<organism evidence="2 3">
    <name type="scientific">Flavobacterium aquatile LMG 4008 = ATCC 11947</name>
    <dbReference type="NCBI Taxonomy" id="1453498"/>
    <lineage>
        <taxon>Bacteria</taxon>
        <taxon>Pseudomonadati</taxon>
        <taxon>Bacteroidota</taxon>
        <taxon>Flavobacteriia</taxon>
        <taxon>Flavobacteriales</taxon>
        <taxon>Flavobacteriaceae</taxon>
        <taxon>Flavobacterium</taxon>
    </lineage>
</organism>
<dbReference type="InterPro" id="IPR001387">
    <property type="entry name" value="Cro/C1-type_HTH"/>
</dbReference>
<evidence type="ECO:0000259" key="1">
    <source>
        <dbReference type="Pfam" id="PF13443"/>
    </source>
</evidence>
<accession>A0A095SUZ3</accession>
<dbReference type="OrthoDB" id="9805309at2"/>
<dbReference type="AlphaFoldDB" id="A0A095SUZ3"/>
<dbReference type="RefSeq" id="WP_035126365.1">
    <property type="nucleotide sequence ID" value="NZ_JRHH01000003.1"/>
</dbReference>
<comment type="caution">
    <text evidence="2">The sequence shown here is derived from an EMBL/GenBank/DDBJ whole genome shotgun (WGS) entry which is preliminary data.</text>
</comment>
<evidence type="ECO:0000313" key="2">
    <source>
        <dbReference type="EMBL" id="KGD68486.1"/>
    </source>
</evidence>
<dbReference type="EMBL" id="JRHH01000003">
    <property type="protein sequence ID" value="KGD68486.1"/>
    <property type="molecule type" value="Genomic_DNA"/>
</dbReference>
<protein>
    <recommendedName>
        <fullName evidence="1">HTH cro/C1-type domain-containing protein</fullName>
    </recommendedName>
</protein>
<name>A0A095SUZ3_9FLAO</name>
<gene>
    <name evidence="2" type="ORF">LG45_09420</name>
</gene>
<dbReference type="Proteomes" id="UP000029554">
    <property type="component" value="Unassembled WGS sequence"/>
</dbReference>
<proteinExistence type="predicted"/>
<feature type="domain" description="HTH cro/C1-type" evidence="1">
    <location>
        <begin position="20"/>
        <end position="79"/>
    </location>
</feature>
<dbReference type="STRING" id="1453498.LG45_09420"/>
<evidence type="ECO:0000313" key="3">
    <source>
        <dbReference type="Proteomes" id="UP000029554"/>
    </source>
</evidence>
<reference evidence="2 3" key="1">
    <citation type="submission" date="2014-09" db="EMBL/GenBank/DDBJ databases">
        <title>Whole Genome Shotgun of Flavobacterium aquatile LMG 4008.</title>
        <authorList>
            <person name="Gale A.N."/>
            <person name="Pipes S.E."/>
            <person name="Newman J.D."/>
        </authorList>
    </citation>
    <scope>NUCLEOTIDE SEQUENCE [LARGE SCALE GENOMIC DNA]</scope>
    <source>
        <strain evidence="2 3">LMG 4008</strain>
    </source>
</reference>